<gene>
    <name evidence="2" type="ORF">KAM343_37210</name>
</gene>
<sequence>MSFLLYSYVFKGLFVCCVCLVMSVHVIACQSFLLKSVVFGVSFLAYNLGVTEKDTFVSDVTAKDQFIEVHL</sequence>
<dbReference type="AlphaFoldDB" id="A0AAV4YQE2"/>
<name>A0AAV4YQE2_AERCA</name>
<evidence type="ECO:0000313" key="2">
    <source>
        <dbReference type="EMBL" id="GJA42925.1"/>
    </source>
</evidence>
<protein>
    <submittedName>
        <fullName evidence="2">Uncharacterized protein</fullName>
    </submittedName>
</protein>
<feature type="transmembrane region" description="Helical" evidence="1">
    <location>
        <begin position="12"/>
        <end position="34"/>
    </location>
</feature>
<keyword evidence="1" id="KW-1133">Transmembrane helix</keyword>
<evidence type="ECO:0000313" key="3">
    <source>
        <dbReference type="Proteomes" id="UP000886939"/>
    </source>
</evidence>
<organism evidence="2 3">
    <name type="scientific">Aeromonas caviae</name>
    <name type="common">Aeromonas punctata</name>
    <dbReference type="NCBI Taxonomy" id="648"/>
    <lineage>
        <taxon>Bacteria</taxon>
        <taxon>Pseudomonadati</taxon>
        <taxon>Pseudomonadota</taxon>
        <taxon>Gammaproteobacteria</taxon>
        <taxon>Aeromonadales</taxon>
        <taxon>Aeromonadaceae</taxon>
        <taxon>Aeromonas</taxon>
    </lineage>
</organism>
<evidence type="ECO:0000256" key="1">
    <source>
        <dbReference type="SAM" id="Phobius"/>
    </source>
</evidence>
<keyword evidence="1" id="KW-0472">Membrane</keyword>
<reference evidence="2" key="1">
    <citation type="submission" date="2021-07" db="EMBL/GenBank/DDBJ databases">
        <title>Draft genome sequence of carbapenem-resistant Aeromonas spp. in Japan.</title>
        <authorList>
            <person name="Maehana S."/>
            <person name="Suzuki M."/>
            <person name="Kitasato H."/>
        </authorList>
    </citation>
    <scope>NUCLEOTIDE SEQUENCE</scope>
    <source>
        <strain evidence="2">KAM343</strain>
    </source>
</reference>
<keyword evidence="1" id="KW-0812">Transmembrane</keyword>
<comment type="caution">
    <text evidence="2">The sequence shown here is derived from an EMBL/GenBank/DDBJ whole genome shotgun (WGS) entry which is preliminary data.</text>
</comment>
<accession>A0AAV4YQE2</accession>
<proteinExistence type="predicted"/>
<dbReference type="Proteomes" id="UP000886939">
    <property type="component" value="Unassembled WGS sequence"/>
</dbReference>
<dbReference type="EMBL" id="BPNI01000111">
    <property type="protein sequence ID" value="GJA42925.1"/>
    <property type="molecule type" value="Genomic_DNA"/>
</dbReference>